<protein>
    <recommendedName>
        <fullName evidence="1">RNA-directed RNA polymerase</fullName>
        <ecNumber evidence="1">2.7.7.48</ecNumber>
    </recommendedName>
</protein>
<dbReference type="InterPro" id="IPR043502">
    <property type="entry name" value="DNA/RNA_pol_sf"/>
</dbReference>
<evidence type="ECO:0000313" key="8">
    <source>
        <dbReference type="EMBL" id="QGY72636.1"/>
    </source>
</evidence>
<dbReference type="GO" id="GO:0003968">
    <property type="term" value="F:RNA-directed RNA polymerase activity"/>
    <property type="evidence" value="ECO:0007669"/>
    <property type="project" value="UniProtKB-KW"/>
</dbReference>
<organism evidence="8">
    <name type="scientific">Plasmopara viticola lesion associated totivirus-like 2</name>
    <dbReference type="NCBI Taxonomy" id="2689137"/>
    <lineage>
        <taxon>Viruses</taxon>
        <taxon>Riboviria</taxon>
        <taxon>Orthornavirae</taxon>
        <taxon>Duplornaviricota</taxon>
        <taxon>Chrymotiviricetes</taxon>
        <taxon>Ghabrivirales</taxon>
        <taxon>Betatotivirineae</taxon>
        <taxon>Ootiviridae</taxon>
        <taxon>Ootivirus</taxon>
        <taxon>Ootivirus go</taxon>
    </lineage>
</organism>
<dbReference type="Gene3D" id="3.30.70.270">
    <property type="match status" value="1"/>
</dbReference>
<name>A0A6B9HD38_9VIRU</name>
<dbReference type="Pfam" id="PF00680">
    <property type="entry name" value="RdRP_1"/>
    <property type="match status" value="1"/>
</dbReference>
<keyword evidence="6" id="KW-0693">Viral RNA replication</keyword>
<proteinExistence type="predicted"/>
<dbReference type="EC" id="2.7.7.48" evidence="1"/>
<dbReference type="PROSITE" id="PS50507">
    <property type="entry name" value="RDRP_SSRNA_POS"/>
    <property type="match status" value="1"/>
</dbReference>
<dbReference type="GO" id="GO:0039694">
    <property type="term" value="P:viral RNA genome replication"/>
    <property type="evidence" value="ECO:0007669"/>
    <property type="project" value="InterPro"/>
</dbReference>
<evidence type="ECO:0000256" key="4">
    <source>
        <dbReference type="ARBA" id="ARBA00022695"/>
    </source>
</evidence>
<dbReference type="SUPFAM" id="SSF56672">
    <property type="entry name" value="DNA/RNA polymerases"/>
    <property type="match status" value="1"/>
</dbReference>
<keyword evidence="5" id="KW-0547">Nucleotide-binding</keyword>
<dbReference type="InterPro" id="IPR007094">
    <property type="entry name" value="RNA-dir_pol_PSvirus"/>
</dbReference>
<evidence type="ECO:0000256" key="3">
    <source>
        <dbReference type="ARBA" id="ARBA00022679"/>
    </source>
</evidence>
<dbReference type="GO" id="GO:0003723">
    <property type="term" value="F:RNA binding"/>
    <property type="evidence" value="ECO:0007669"/>
    <property type="project" value="InterPro"/>
</dbReference>
<keyword evidence="4" id="KW-0548">Nucleotidyltransferase</keyword>
<keyword evidence="3" id="KW-0808">Transferase</keyword>
<evidence type="ECO:0000256" key="6">
    <source>
        <dbReference type="ARBA" id="ARBA00022953"/>
    </source>
</evidence>
<dbReference type="InterPro" id="IPR043128">
    <property type="entry name" value="Rev_trsase/Diguanyl_cyclase"/>
</dbReference>
<accession>A0A6B9HD38</accession>
<evidence type="ECO:0000256" key="5">
    <source>
        <dbReference type="ARBA" id="ARBA00022741"/>
    </source>
</evidence>
<evidence type="ECO:0000256" key="2">
    <source>
        <dbReference type="ARBA" id="ARBA00022484"/>
    </source>
</evidence>
<dbReference type="InterPro" id="IPR001205">
    <property type="entry name" value="RNA-dir_pol_C"/>
</dbReference>
<dbReference type="EMBL" id="MN545915">
    <property type="protein sequence ID" value="QGY72636.1"/>
    <property type="molecule type" value="Genomic_RNA"/>
</dbReference>
<sequence length="699" mass="80934">MVRFGYKWGRAFSVYRQHVPVLAREVFDAVLRRVPVNMCEEHFVLQLKQISQAILRRIMSTGISEAKYLLDLHVLGGYDTEMNRKDPMLTLFEEFGVEKKAVNTARMEKYVREVVGHIVFQKPKYSFEQFVSFRDKWANSGASSFGATVKLRVHGGRKQKTISMRNKWFKALAYTDKEIVEQCMLRQATNVKPFRKQDEPAAARTVQCFDTLSLIRCSYIEQMMVNLNGRKTWTTIGMSARQRYETRRRLLRMDGMTRICSDQSKFDVNQSKHMVMFALREIFKKVKRYCGYGDLCDCELANMEAAMIDDGRGGFHWKKGILSGMKFTALLDSILNYAASYAVCEDLGIPVEYALFQGDDAVMLTTVNVSSEALSDAYAQYGLSVNKDKTWIARNRCEFLHEIYSDGKVFGFPSRVMKSILWKKPVTGPTSGGVADIEEEFETFRKGVRRGLIGLERLAKKLMQRVFKDVDWVKFWEAWRTPQVLGGLGFGTEGRMVMRMTSESKVKPRVEVEGKMRYRGGDSVLNNAILFRVEGLVALPGYEKKVYFERLPKVKELPPYKQFDYSTLPYARIEWTLEDFSYVEKPYERKLILESKLRSNDLITEDDVPTKLFWNCDLDKAVRIYNRLRRWSANLTSAMDHAEVFEGIARRINKMWAGYCLLAAIGKEKMRKMTSLQRALAWTAWRETKRLDPEVSILV</sequence>
<dbReference type="GO" id="GO:0006351">
    <property type="term" value="P:DNA-templated transcription"/>
    <property type="evidence" value="ECO:0007669"/>
    <property type="project" value="InterPro"/>
</dbReference>
<evidence type="ECO:0000259" key="7">
    <source>
        <dbReference type="PROSITE" id="PS50507"/>
    </source>
</evidence>
<keyword evidence="2" id="KW-0696">RNA-directed RNA polymerase</keyword>
<reference evidence="8" key="1">
    <citation type="journal article" date="2020" name="Virus Evol.">
        <title>Analysis of the virome associated to grapevine downy mildew lesions reveals new mycovirus lineages.</title>
        <authorList>
            <person name="Chiapello M."/>
            <person name="Rodriguez-Romero J."/>
            <person name="Ayllon M.A."/>
            <person name="Turina M."/>
        </authorList>
    </citation>
    <scope>NUCLEOTIDE SEQUENCE</scope>
    <source>
        <strain evidence="8">DMS6_DN13622</strain>
    </source>
</reference>
<dbReference type="GO" id="GO:0000166">
    <property type="term" value="F:nucleotide binding"/>
    <property type="evidence" value="ECO:0007669"/>
    <property type="project" value="UniProtKB-KW"/>
</dbReference>
<evidence type="ECO:0000256" key="1">
    <source>
        <dbReference type="ARBA" id="ARBA00012494"/>
    </source>
</evidence>
<feature type="domain" description="RdRp catalytic" evidence="7">
    <location>
        <begin position="256"/>
        <end position="373"/>
    </location>
</feature>